<evidence type="ECO:0000256" key="3">
    <source>
        <dbReference type="ARBA" id="ARBA00023163"/>
    </source>
</evidence>
<name>A0ABS0T7V8_9STAP</name>
<dbReference type="SUPFAM" id="SSF53822">
    <property type="entry name" value="Periplasmic binding protein-like I"/>
    <property type="match status" value="1"/>
</dbReference>
<keyword evidence="3" id="KW-0804">Transcription</keyword>
<dbReference type="EMBL" id="JABANU010000008">
    <property type="protein sequence ID" value="MBI5974846.1"/>
    <property type="molecule type" value="Genomic_DNA"/>
</dbReference>
<dbReference type="SMART" id="SM00354">
    <property type="entry name" value="HTH_LACI"/>
    <property type="match status" value="1"/>
</dbReference>
<dbReference type="PROSITE" id="PS50932">
    <property type="entry name" value="HTH_LACI_2"/>
    <property type="match status" value="1"/>
</dbReference>
<keyword evidence="2" id="KW-0238">DNA-binding</keyword>
<dbReference type="Proteomes" id="UP000751852">
    <property type="component" value="Unassembled WGS sequence"/>
</dbReference>
<dbReference type="Pfam" id="PF00356">
    <property type="entry name" value="LacI"/>
    <property type="match status" value="1"/>
</dbReference>
<dbReference type="RefSeq" id="WP_198617631.1">
    <property type="nucleotide sequence ID" value="NZ_JABANU010000008.1"/>
</dbReference>
<dbReference type="InterPro" id="IPR010982">
    <property type="entry name" value="Lambda_DNA-bd_dom_sf"/>
</dbReference>
<accession>A0ABS0T7V8</accession>
<dbReference type="InterPro" id="IPR028082">
    <property type="entry name" value="Peripla_BP_I"/>
</dbReference>
<dbReference type="PROSITE" id="PS00356">
    <property type="entry name" value="HTH_LACI_1"/>
    <property type="match status" value="1"/>
</dbReference>
<evidence type="ECO:0000313" key="6">
    <source>
        <dbReference type="Proteomes" id="UP000751852"/>
    </source>
</evidence>
<evidence type="ECO:0000313" key="5">
    <source>
        <dbReference type="EMBL" id="MBI5974846.1"/>
    </source>
</evidence>
<keyword evidence="6" id="KW-1185">Reference proteome</keyword>
<comment type="caution">
    <text evidence="5">The sequence shown here is derived from an EMBL/GenBank/DDBJ whole genome shotgun (WGS) entry which is preliminary data.</text>
</comment>
<keyword evidence="1" id="KW-0805">Transcription regulation</keyword>
<sequence>MVSVKDVAKLANVSTATVSRVLSNTGRVKAHNRQRVLDAAEALGYHPNNLGRQLRKMETMTILVVVPDITNSYFSEILRNIENIARSNGYEVILGDTQNKEADLYFSYLYEKKVDGMIVLTSYLDVQNLEKLSEQYPIVLACEKIENSHVASVSIDNIEGAAVMTRHLIQKGHTRIGHVAGPMDGLLGQYRAKGFRQEMGAHGLNVNESWIFEGDYSLESGIKIGEALMNLDEKPTALFVSNDEMAIGIMKVLKKYGLHVPEDMALVGFDNIILSDIVDPGLTTFAQPTTQIGQLAMEKLLKLLKGEKIEETSTLLEGYLLERQST</sequence>
<dbReference type="Gene3D" id="3.40.50.2300">
    <property type="match status" value="2"/>
</dbReference>
<feature type="domain" description="HTH lacI-type" evidence="4">
    <location>
        <begin position="2"/>
        <end position="56"/>
    </location>
</feature>
<proteinExistence type="predicted"/>
<dbReference type="Gene3D" id="1.10.260.40">
    <property type="entry name" value="lambda repressor-like DNA-binding domains"/>
    <property type="match status" value="1"/>
</dbReference>
<organism evidence="5 6">
    <name type="scientific">Staphylococcus canis</name>
    <dbReference type="NCBI Taxonomy" id="2724942"/>
    <lineage>
        <taxon>Bacteria</taxon>
        <taxon>Bacillati</taxon>
        <taxon>Bacillota</taxon>
        <taxon>Bacilli</taxon>
        <taxon>Bacillales</taxon>
        <taxon>Staphylococcaceae</taxon>
        <taxon>Staphylococcus</taxon>
    </lineage>
</organism>
<dbReference type="SUPFAM" id="SSF47413">
    <property type="entry name" value="lambda repressor-like DNA-binding domains"/>
    <property type="match status" value="1"/>
</dbReference>
<dbReference type="CDD" id="cd01392">
    <property type="entry name" value="HTH_LacI"/>
    <property type="match status" value="1"/>
</dbReference>
<dbReference type="Pfam" id="PF13377">
    <property type="entry name" value="Peripla_BP_3"/>
    <property type="match status" value="1"/>
</dbReference>
<evidence type="ECO:0000256" key="2">
    <source>
        <dbReference type="ARBA" id="ARBA00023125"/>
    </source>
</evidence>
<protein>
    <submittedName>
        <fullName evidence="5">LacI family transcriptional regulator</fullName>
    </submittedName>
</protein>
<dbReference type="PANTHER" id="PTHR30146:SF109">
    <property type="entry name" value="HTH-TYPE TRANSCRIPTIONAL REGULATOR GALS"/>
    <property type="match status" value="1"/>
</dbReference>
<evidence type="ECO:0000256" key="1">
    <source>
        <dbReference type="ARBA" id="ARBA00023015"/>
    </source>
</evidence>
<dbReference type="PANTHER" id="PTHR30146">
    <property type="entry name" value="LACI-RELATED TRANSCRIPTIONAL REPRESSOR"/>
    <property type="match status" value="1"/>
</dbReference>
<dbReference type="CDD" id="cd06284">
    <property type="entry name" value="PBP1_LacI-like"/>
    <property type="match status" value="1"/>
</dbReference>
<evidence type="ECO:0000259" key="4">
    <source>
        <dbReference type="PROSITE" id="PS50932"/>
    </source>
</evidence>
<gene>
    <name evidence="5" type="ORF">HHH54_04425</name>
</gene>
<reference evidence="5 6" key="1">
    <citation type="submission" date="2020-04" db="EMBL/GenBank/DDBJ databases">
        <title>Staphylococcus species from domestic dog.</title>
        <authorList>
            <person name="Paterson G.K."/>
        </authorList>
    </citation>
    <scope>NUCLEOTIDE SEQUENCE [LARGE SCALE GENOMIC DNA]</scope>
    <source>
        <strain evidence="5 6">H16/1A</strain>
    </source>
</reference>
<dbReference type="InterPro" id="IPR046335">
    <property type="entry name" value="LacI/GalR-like_sensor"/>
</dbReference>
<dbReference type="InterPro" id="IPR000843">
    <property type="entry name" value="HTH_LacI"/>
</dbReference>